<evidence type="ECO:0000256" key="1">
    <source>
        <dbReference type="ARBA" id="ARBA00004651"/>
    </source>
</evidence>
<keyword evidence="5 7" id="KW-1133">Transmembrane helix</keyword>
<dbReference type="STRING" id="1915.SLINC_2836"/>
<evidence type="ECO:0000313" key="9">
    <source>
        <dbReference type="EMBL" id="ANS65060.1"/>
    </source>
</evidence>
<keyword evidence="2 7" id="KW-0813">Transport</keyword>
<dbReference type="PROSITE" id="PS50928">
    <property type="entry name" value="ABC_TM1"/>
    <property type="match status" value="1"/>
</dbReference>
<evidence type="ECO:0000256" key="4">
    <source>
        <dbReference type="ARBA" id="ARBA00022692"/>
    </source>
</evidence>
<dbReference type="Proteomes" id="UP000092598">
    <property type="component" value="Chromosome"/>
</dbReference>
<evidence type="ECO:0000313" key="10">
    <source>
        <dbReference type="Proteomes" id="UP000092598"/>
    </source>
</evidence>
<dbReference type="AlphaFoldDB" id="A0A1B1M8V7"/>
<gene>
    <name evidence="9" type="ORF">SLINC_2836</name>
</gene>
<dbReference type="PANTHER" id="PTHR30151">
    <property type="entry name" value="ALKANE SULFONATE ABC TRANSPORTER-RELATED, MEMBRANE SUBUNIT"/>
    <property type="match status" value="1"/>
</dbReference>
<feature type="transmembrane region" description="Helical" evidence="7">
    <location>
        <begin position="41"/>
        <end position="59"/>
    </location>
</feature>
<dbReference type="Pfam" id="PF00528">
    <property type="entry name" value="BPD_transp_1"/>
    <property type="match status" value="1"/>
</dbReference>
<dbReference type="EMBL" id="CP016438">
    <property type="protein sequence ID" value="ANS65060.1"/>
    <property type="molecule type" value="Genomic_DNA"/>
</dbReference>
<evidence type="ECO:0000256" key="5">
    <source>
        <dbReference type="ARBA" id="ARBA00022989"/>
    </source>
</evidence>
<evidence type="ECO:0000256" key="3">
    <source>
        <dbReference type="ARBA" id="ARBA00022475"/>
    </source>
</evidence>
<comment type="similarity">
    <text evidence="7">Belongs to the binding-protein-dependent transport system permease family.</text>
</comment>
<evidence type="ECO:0000256" key="6">
    <source>
        <dbReference type="ARBA" id="ARBA00023136"/>
    </source>
</evidence>
<dbReference type="KEGG" id="sls:SLINC_2836"/>
<feature type="transmembrane region" description="Helical" evidence="7">
    <location>
        <begin position="126"/>
        <end position="148"/>
    </location>
</feature>
<feature type="compositionally biased region" description="Basic and acidic residues" evidence="8">
    <location>
        <begin position="1"/>
        <end position="10"/>
    </location>
</feature>
<keyword evidence="3" id="KW-1003">Cell membrane</keyword>
<dbReference type="PANTHER" id="PTHR30151:SF0">
    <property type="entry name" value="ABC TRANSPORTER PERMEASE PROTEIN MJ0413-RELATED"/>
    <property type="match status" value="1"/>
</dbReference>
<evidence type="ECO:0000256" key="8">
    <source>
        <dbReference type="SAM" id="MobiDB-lite"/>
    </source>
</evidence>
<feature type="transmembrane region" description="Helical" evidence="7">
    <location>
        <begin position="251"/>
        <end position="273"/>
    </location>
</feature>
<comment type="subcellular location">
    <subcellularLocation>
        <location evidence="1 7">Cell membrane</location>
        <topology evidence="1 7">Multi-pass membrane protein</topology>
    </subcellularLocation>
</comment>
<dbReference type="InterPro" id="IPR000515">
    <property type="entry name" value="MetI-like"/>
</dbReference>
<evidence type="ECO:0000256" key="7">
    <source>
        <dbReference type="RuleBase" id="RU363032"/>
    </source>
</evidence>
<dbReference type="GO" id="GO:0005886">
    <property type="term" value="C:plasma membrane"/>
    <property type="evidence" value="ECO:0007669"/>
    <property type="project" value="UniProtKB-SubCell"/>
</dbReference>
<keyword evidence="10" id="KW-1185">Reference proteome</keyword>
<dbReference type="SUPFAM" id="SSF161098">
    <property type="entry name" value="MetI-like"/>
    <property type="match status" value="1"/>
</dbReference>
<feature type="region of interest" description="Disordered" evidence="8">
    <location>
        <begin position="1"/>
        <end position="26"/>
    </location>
</feature>
<accession>A0A1B1M8V7</accession>
<keyword evidence="6 7" id="KW-0472">Membrane</keyword>
<keyword evidence="4 7" id="KW-0812">Transmembrane</keyword>
<evidence type="ECO:0000256" key="2">
    <source>
        <dbReference type="ARBA" id="ARBA00022448"/>
    </source>
</evidence>
<feature type="transmembrane region" description="Helical" evidence="7">
    <location>
        <begin position="203"/>
        <end position="225"/>
    </location>
</feature>
<feature type="transmembrane region" description="Helical" evidence="7">
    <location>
        <begin position="95"/>
        <end position="114"/>
    </location>
</feature>
<dbReference type="PATRIC" id="fig|1915.4.peg.3130"/>
<dbReference type="Gene3D" id="1.10.3720.10">
    <property type="entry name" value="MetI-like"/>
    <property type="match status" value="1"/>
</dbReference>
<protein>
    <submittedName>
        <fullName evidence="9">Binding-protein-dependent transport systems inner membrane component</fullName>
    </submittedName>
</protein>
<proteinExistence type="inferred from homology"/>
<dbReference type="CDD" id="cd06261">
    <property type="entry name" value="TM_PBP2"/>
    <property type="match status" value="1"/>
</dbReference>
<sequence>MEMTVTDERTTPAAETEQPTGPSRFSLRHPRSRIAWIRPSVWAPLLVMLAFLAALWQWGAEKLPYLLPPLSAIGSSLTTQLGYYVDNALVTLGEAVAGLAMGFVAAFALAVLTTELPLLRRAVMPIAVVLNVTPLVAIAPALVVAFGFGPLPKLVIAGLICFFPVLINAATGLRSVPQQVVQVYRTMDAGRFELLWHVRIPNALPYLFAALRIVLPLSIVGAVVAEMSASGSTRGLGTAISTASSMNQLPVVYASILVLAVMGVLLLLAVTLVERRVLHWHDSAHD</sequence>
<feature type="transmembrane region" description="Helical" evidence="7">
    <location>
        <begin position="154"/>
        <end position="173"/>
    </location>
</feature>
<organism evidence="9 10">
    <name type="scientific">Streptomyces lincolnensis</name>
    <dbReference type="NCBI Taxonomy" id="1915"/>
    <lineage>
        <taxon>Bacteria</taxon>
        <taxon>Bacillati</taxon>
        <taxon>Actinomycetota</taxon>
        <taxon>Actinomycetes</taxon>
        <taxon>Kitasatosporales</taxon>
        <taxon>Streptomycetaceae</taxon>
        <taxon>Streptomyces</taxon>
    </lineage>
</organism>
<dbReference type="InterPro" id="IPR035906">
    <property type="entry name" value="MetI-like_sf"/>
</dbReference>
<dbReference type="GO" id="GO:0055085">
    <property type="term" value="P:transmembrane transport"/>
    <property type="evidence" value="ECO:0007669"/>
    <property type="project" value="InterPro"/>
</dbReference>
<reference evidence="9 10" key="1">
    <citation type="submission" date="2016-07" db="EMBL/GenBank/DDBJ databases">
        <title>Enhancement of antibiotic productionsby engineered nitrateutilization in actinobacteria.</title>
        <authorList>
            <person name="Meng S.C."/>
        </authorList>
    </citation>
    <scope>NUCLEOTIDE SEQUENCE [LARGE SCALE GENOMIC DNA]</scope>
    <source>
        <strain evidence="9 10">NRRL 2936</strain>
    </source>
</reference>
<name>A0A1B1M8V7_STRLN</name>